<evidence type="ECO:0000256" key="5">
    <source>
        <dbReference type="SAM" id="SignalP"/>
    </source>
</evidence>
<name>A0A9N9UTJ8_9HYPO</name>
<dbReference type="PANTHER" id="PTHR24252">
    <property type="entry name" value="ACROSIN-RELATED"/>
    <property type="match status" value="1"/>
</dbReference>
<dbReference type="OrthoDB" id="6380398at2759"/>
<feature type="domain" description="Peptidase S1" evidence="6">
    <location>
        <begin position="36"/>
        <end position="135"/>
    </location>
</feature>
<evidence type="ECO:0000313" key="7">
    <source>
        <dbReference type="EMBL" id="CAH0002179.1"/>
    </source>
</evidence>
<protein>
    <recommendedName>
        <fullName evidence="6">Peptidase S1 domain-containing protein</fullName>
    </recommendedName>
</protein>
<evidence type="ECO:0000256" key="2">
    <source>
        <dbReference type="ARBA" id="ARBA00022801"/>
    </source>
</evidence>
<dbReference type="PROSITE" id="PS50240">
    <property type="entry name" value="TRYPSIN_DOM"/>
    <property type="match status" value="1"/>
</dbReference>
<evidence type="ECO:0000256" key="1">
    <source>
        <dbReference type="ARBA" id="ARBA00022670"/>
    </source>
</evidence>
<dbReference type="GO" id="GO:0006508">
    <property type="term" value="P:proteolysis"/>
    <property type="evidence" value="ECO:0007669"/>
    <property type="project" value="UniProtKB-KW"/>
</dbReference>
<evidence type="ECO:0000313" key="8">
    <source>
        <dbReference type="Proteomes" id="UP000754883"/>
    </source>
</evidence>
<dbReference type="InterPro" id="IPR001254">
    <property type="entry name" value="Trypsin_dom"/>
</dbReference>
<evidence type="ECO:0000259" key="6">
    <source>
        <dbReference type="PROSITE" id="PS50240"/>
    </source>
</evidence>
<dbReference type="Pfam" id="PF00089">
    <property type="entry name" value="Trypsin"/>
    <property type="match status" value="1"/>
</dbReference>
<dbReference type="Proteomes" id="UP000754883">
    <property type="component" value="Unassembled WGS sequence"/>
</dbReference>
<dbReference type="PROSITE" id="PS00134">
    <property type="entry name" value="TRYPSIN_HIS"/>
    <property type="match status" value="1"/>
</dbReference>
<evidence type="ECO:0000256" key="3">
    <source>
        <dbReference type="ARBA" id="ARBA00022825"/>
    </source>
</evidence>
<dbReference type="InterPro" id="IPR043504">
    <property type="entry name" value="Peptidase_S1_PA_chymotrypsin"/>
</dbReference>
<dbReference type="GO" id="GO:0004252">
    <property type="term" value="F:serine-type endopeptidase activity"/>
    <property type="evidence" value="ECO:0007669"/>
    <property type="project" value="InterPro"/>
</dbReference>
<dbReference type="SUPFAM" id="SSF50494">
    <property type="entry name" value="Trypsin-like serine proteases"/>
    <property type="match status" value="1"/>
</dbReference>
<keyword evidence="5" id="KW-0732">Signal</keyword>
<dbReference type="Gene3D" id="2.40.10.10">
    <property type="entry name" value="Trypsin-like serine proteases"/>
    <property type="match status" value="1"/>
</dbReference>
<dbReference type="PRINTS" id="PR00722">
    <property type="entry name" value="CHYMOTRYPSIN"/>
</dbReference>
<dbReference type="PANTHER" id="PTHR24252:SF7">
    <property type="entry name" value="HYALIN"/>
    <property type="match status" value="1"/>
</dbReference>
<accession>A0A9N9UTJ8</accession>
<keyword evidence="3" id="KW-0720">Serine protease</keyword>
<proteinExistence type="predicted"/>
<organism evidence="7 8">
    <name type="scientific">Clonostachys byssicola</name>
    <dbReference type="NCBI Taxonomy" id="160290"/>
    <lineage>
        <taxon>Eukaryota</taxon>
        <taxon>Fungi</taxon>
        <taxon>Dikarya</taxon>
        <taxon>Ascomycota</taxon>
        <taxon>Pezizomycotina</taxon>
        <taxon>Sordariomycetes</taxon>
        <taxon>Hypocreomycetidae</taxon>
        <taxon>Hypocreales</taxon>
        <taxon>Bionectriaceae</taxon>
        <taxon>Clonostachys</taxon>
    </lineage>
</organism>
<sequence length="135" mass="14088">MKHSATGQAILLVAQAAAVLGLPERTHWRDDLGIDIVGGEEAALGEFPYMISLSLSSGHHCGGVLLNAYTVITAAHCVMNTLTSAIKIRAGSLAWASGGIQVNISSYAVHPAFNLVTADNDLAMVHLADPILEAE</sequence>
<feature type="signal peptide" evidence="5">
    <location>
        <begin position="1"/>
        <end position="21"/>
    </location>
</feature>
<keyword evidence="2" id="KW-0378">Hydrolase</keyword>
<dbReference type="AlphaFoldDB" id="A0A9N9UTJ8"/>
<keyword evidence="8" id="KW-1185">Reference proteome</keyword>
<reference evidence="7" key="1">
    <citation type="submission" date="2021-10" db="EMBL/GenBank/DDBJ databases">
        <authorList>
            <person name="Piombo E."/>
        </authorList>
    </citation>
    <scope>NUCLEOTIDE SEQUENCE</scope>
</reference>
<gene>
    <name evidence="7" type="ORF">CBYS24578_00001882</name>
</gene>
<dbReference type="FunFam" id="2.40.10.10:FF:000073">
    <property type="entry name" value="Trypsin alpha"/>
    <property type="match status" value="1"/>
</dbReference>
<feature type="chain" id="PRO_5040295422" description="Peptidase S1 domain-containing protein" evidence="5">
    <location>
        <begin position="22"/>
        <end position="135"/>
    </location>
</feature>
<dbReference type="InterPro" id="IPR009003">
    <property type="entry name" value="Peptidase_S1_PA"/>
</dbReference>
<dbReference type="InterPro" id="IPR001314">
    <property type="entry name" value="Peptidase_S1A"/>
</dbReference>
<keyword evidence="1" id="KW-0645">Protease</keyword>
<evidence type="ECO:0000256" key="4">
    <source>
        <dbReference type="ARBA" id="ARBA00023157"/>
    </source>
</evidence>
<keyword evidence="4" id="KW-1015">Disulfide bond</keyword>
<dbReference type="InterPro" id="IPR018114">
    <property type="entry name" value="TRYPSIN_HIS"/>
</dbReference>
<comment type="caution">
    <text evidence="7">The sequence shown here is derived from an EMBL/GenBank/DDBJ whole genome shotgun (WGS) entry which is preliminary data.</text>
</comment>
<dbReference type="EMBL" id="CABFNO020001560">
    <property type="protein sequence ID" value="CAH0002179.1"/>
    <property type="molecule type" value="Genomic_DNA"/>
</dbReference>